<evidence type="ECO:0000313" key="3">
    <source>
        <dbReference type="Proteomes" id="UP000751190"/>
    </source>
</evidence>
<feature type="region of interest" description="Disordered" evidence="1">
    <location>
        <begin position="166"/>
        <end position="196"/>
    </location>
</feature>
<accession>A0A8J5XF47</accession>
<gene>
    <name evidence="2" type="ORF">KFE25_003114</name>
</gene>
<organism evidence="2 3">
    <name type="scientific">Diacronema lutheri</name>
    <name type="common">Unicellular marine alga</name>
    <name type="synonym">Monochrysis lutheri</name>
    <dbReference type="NCBI Taxonomy" id="2081491"/>
    <lineage>
        <taxon>Eukaryota</taxon>
        <taxon>Haptista</taxon>
        <taxon>Haptophyta</taxon>
        <taxon>Pavlovophyceae</taxon>
        <taxon>Pavlovales</taxon>
        <taxon>Pavlovaceae</taxon>
        <taxon>Diacronema</taxon>
    </lineage>
</organism>
<keyword evidence="3" id="KW-1185">Reference proteome</keyword>
<comment type="caution">
    <text evidence="2">The sequence shown here is derived from an EMBL/GenBank/DDBJ whole genome shotgun (WGS) entry which is preliminary data.</text>
</comment>
<name>A0A8J5XF47_DIALT</name>
<dbReference type="AlphaFoldDB" id="A0A8J5XF47"/>
<evidence type="ECO:0000256" key="1">
    <source>
        <dbReference type="SAM" id="MobiDB-lite"/>
    </source>
</evidence>
<feature type="compositionally biased region" description="Acidic residues" evidence="1">
    <location>
        <begin position="269"/>
        <end position="282"/>
    </location>
</feature>
<feature type="compositionally biased region" description="Low complexity" evidence="1">
    <location>
        <begin position="517"/>
        <end position="530"/>
    </location>
</feature>
<dbReference type="Proteomes" id="UP000751190">
    <property type="component" value="Unassembled WGS sequence"/>
</dbReference>
<feature type="region of interest" description="Disordered" evidence="1">
    <location>
        <begin position="212"/>
        <end position="282"/>
    </location>
</feature>
<feature type="compositionally biased region" description="Basic and acidic residues" evidence="1">
    <location>
        <begin position="473"/>
        <end position="483"/>
    </location>
</feature>
<feature type="compositionally biased region" description="Low complexity" evidence="1">
    <location>
        <begin position="228"/>
        <end position="243"/>
    </location>
</feature>
<dbReference type="OrthoDB" id="10661673at2759"/>
<feature type="compositionally biased region" description="Low complexity" evidence="1">
    <location>
        <begin position="484"/>
        <end position="495"/>
    </location>
</feature>
<sequence>MLDTSAPAVGDAVCVHFPRRRRGLEGVVTEVAADGARVHVLFLLHAKHELNGASAWVDAAGVRVLPAAMPELPALRVGCAVKVRDDVDALRWHSARVEDVRVGLGGHLLFLVSTDAESREWRSADDVSPALRPQPAAPALVATAFDATRARKLEGAPWADVAGAADRADGGRAARAPPAPPTPAEPPRACSAFEGGGAAAAATARGGADAAKRTARAGGVPPGVVDSPDFAHAASAGDADAAHAPPPAQRGVVAERGSGAGSRASSSSDEMDASGDSDGDELQLNEAVVARWGRGSRAKEYDGIVVAQEEGCSDRLLIEFLHDQSRAWVARAHVRLMPATADGALPDALRVGSAVRALDPFHASSREPHGHGAVWHDARVVEARRGVGRAGEGAYWLWVQYDSSHLFQWVGLCHVAPRAGAGDCAPGARAAAGAAACARTRRAGAAADGATESPRRGAPLRAPCANRQTARPSEARKRARGEADGAAAPAKTARAPPSPAAPRSRTARSMRLAESYGARTAGSRGAAATADGDDSTHMRAVRARARGALAAPPCAPAAAELRLHEAVVATCARTGCARDGVVVDARGSRVLVEFFGDGSTAWVGEATVALMRDAQPAAVPPTLRAGCAVRAVDPCAPASSERGALEPTEPVWHCAHVIEVKQGTQARGEAGQWFWVRYDETRLHQWLSAEQLAGEGGEGDGARAESLPPARLLRLAAALRRELASVQAVVRGLGGTCQQAVASGRVGERVSPV</sequence>
<proteinExistence type="predicted"/>
<protein>
    <submittedName>
        <fullName evidence="2">Uncharacterized protein</fullName>
    </submittedName>
</protein>
<feature type="compositionally biased region" description="Low complexity" evidence="1">
    <location>
        <begin position="254"/>
        <end position="268"/>
    </location>
</feature>
<dbReference type="EMBL" id="JAGTXO010000038">
    <property type="protein sequence ID" value="KAG8459662.1"/>
    <property type="molecule type" value="Genomic_DNA"/>
</dbReference>
<feature type="region of interest" description="Disordered" evidence="1">
    <location>
        <begin position="445"/>
        <end position="536"/>
    </location>
</feature>
<reference evidence="2" key="1">
    <citation type="submission" date="2021-05" db="EMBL/GenBank/DDBJ databases">
        <title>The genome of the haptophyte Pavlova lutheri (Diacronema luteri, Pavlovales) - a model for lipid biosynthesis in eukaryotic algae.</title>
        <authorList>
            <person name="Hulatt C.J."/>
            <person name="Posewitz M.C."/>
        </authorList>
    </citation>
    <scope>NUCLEOTIDE SEQUENCE</scope>
    <source>
        <strain evidence="2">NIVA-4/92</strain>
    </source>
</reference>
<feature type="compositionally biased region" description="Pro residues" evidence="1">
    <location>
        <begin position="177"/>
        <end position="186"/>
    </location>
</feature>
<evidence type="ECO:0000313" key="2">
    <source>
        <dbReference type="EMBL" id="KAG8459662.1"/>
    </source>
</evidence>